<sequence length="88" mass="9785">MAKYNVMSVLTNKRVENVNQMQNVLTESGCIIKTRLGIHDASEDSCSNEGLIILHLTGSDDEIERLESKLNEIPGIKAKNIRLSSEEV</sequence>
<dbReference type="HOGENOM" id="CLU_170247_1_0_9"/>
<evidence type="ECO:0000313" key="1">
    <source>
        <dbReference type="EMBL" id="ACL77634.1"/>
    </source>
</evidence>
<dbReference type="Gene3D" id="3.30.70.1150">
    <property type="entry name" value="ACT-like. Chain A, domain 2"/>
    <property type="match status" value="1"/>
</dbReference>
<dbReference type="RefSeq" id="WP_015926686.1">
    <property type="nucleotide sequence ID" value="NC_011898.1"/>
</dbReference>
<dbReference type="OrthoDB" id="1121298at2"/>
<dbReference type="Pfam" id="PF21699">
    <property type="entry name" value="TM1266-like"/>
    <property type="match status" value="1"/>
</dbReference>
<accession>B8I1J9</accession>
<proteinExistence type="predicted"/>
<dbReference type="STRING" id="394503.Ccel_3345"/>
<name>B8I1J9_RUMCH</name>
<evidence type="ECO:0008006" key="3">
    <source>
        <dbReference type="Google" id="ProtNLM"/>
    </source>
</evidence>
<organism evidence="1 2">
    <name type="scientific">Ruminiclostridium cellulolyticum (strain ATCC 35319 / DSM 5812 / JCM 6584 / H10)</name>
    <name type="common">Clostridium cellulolyticum</name>
    <dbReference type="NCBI Taxonomy" id="394503"/>
    <lineage>
        <taxon>Bacteria</taxon>
        <taxon>Bacillati</taxon>
        <taxon>Bacillota</taxon>
        <taxon>Clostridia</taxon>
        <taxon>Eubacteriales</taxon>
        <taxon>Oscillospiraceae</taxon>
        <taxon>Ruminiclostridium</taxon>
    </lineage>
</organism>
<gene>
    <name evidence="1" type="ordered locus">Ccel_3345</name>
</gene>
<evidence type="ECO:0000313" key="2">
    <source>
        <dbReference type="Proteomes" id="UP000001349"/>
    </source>
</evidence>
<keyword evidence="2" id="KW-1185">Reference proteome</keyword>
<dbReference type="InterPro" id="IPR023860">
    <property type="entry name" value="FeFe-hyd_TM1266"/>
</dbReference>
<reference evidence="1 2" key="1">
    <citation type="submission" date="2009-01" db="EMBL/GenBank/DDBJ databases">
        <title>Complete sequence of Clostridium cellulolyticum H10.</title>
        <authorList>
            <consortium name="US DOE Joint Genome Institute"/>
            <person name="Lucas S."/>
            <person name="Copeland A."/>
            <person name="Lapidus A."/>
            <person name="Glavina del Rio T."/>
            <person name="Dalin E."/>
            <person name="Tice H."/>
            <person name="Bruce D."/>
            <person name="Goodwin L."/>
            <person name="Pitluck S."/>
            <person name="Chertkov O."/>
            <person name="Saunders E."/>
            <person name="Brettin T."/>
            <person name="Detter J.C."/>
            <person name="Han C."/>
            <person name="Larimer F."/>
            <person name="Land M."/>
            <person name="Hauser L."/>
            <person name="Kyrpides N."/>
            <person name="Ivanova N."/>
            <person name="Zhou J."/>
            <person name="Richardson P."/>
        </authorList>
    </citation>
    <scope>NUCLEOTIDE SEQUENCE [LARGE SCALE GENOMIC DNA]</scope>
    <source>
        <strain evidence="2">ATCC 35319 / DSM 5812 / JCM 6584 / H10</strain>
    </source>
</reference>
<dbReference type="KEGG" id="cce:Ccel_3345"/>
<dbReference type="eggNOG" id="ENOG50330IY">
    <property type="taxonomic scope" value="Bacteria"/>
</dbReference>
<dbReference type="SUPFAM" id="SSF55021">
    <property type="entry name" value="ACT-like"/>
    <property type="match status" value="1"/>
</dbReference>
<dbReference type="InterPro" id="IPR027271">
    <property type="entry name" value="Acetolactate_synth/TF_NikR_C"/>
</dbReference>
<protein>
    <recommendedName>
        <fullName evidence="3">Iron-only hydrogenase system regulator</fullName>
    </recommendedName>
</protein>
<dbReference type="EMBL" id="CP001348">
    <property type="protein sequence ID" value="ACL77634.1"/>
    <property type="molecule type" value="Genomic_DNA"/>
</dbReference>
<dbReference type="InterPro" id="IPR045865">
    <property type="entry name" value="ACT-like_dom_sf"/>
</dbReference>
<dbReference type="AlphaFoldDB" id="B8I1J9"/>
<dbReference type="Proteomes" id="UP000001349">
    <property type="component" value="Chromosome"/>
</dbReference>